<dbReference type="AlphaFoldDB" id="A0A8D8QCI8"/>
<accession>A0A8D8QCI8</accession>
<dbReference type="EMBL" id="HBUF01070233">
    <property type="protein sequence ID" value="CAG6629251.1"/>
    <property type="molecule type" value="Transcribed_RNA"/>
</dbReference>
<name>A0A8D8QCI8_9HEMI</name>
<reference evidence="1" key="1">
    <citation type="submission" date="2021-05" db="EMBL/GenBank/DDBJ databases">
        <authorList>
            <person name="Alioto T."/>
            <person name="Alioto T."/>
            <person name="Gomez Garrido J."/>
        </authorList>
    </citation>
    <scope>NUCLEOTIDE SEQUENCE</scope>
</reference>
<organism evidence="1">
    <name type="scientific">Cacopsylla melanoneura</name>
    <dbReference type="NCBI Taxonomy" id="428564"/>
    <lineage>
        <taxon>Eukaryota</taxon>
        <taxon>Metazoa</taxon>
        <taxon>Ecdysozoa</taxon>
        <taxon>Arthropoda</taxon>
        <taxon>Hexapoda</taxon>
        <taxon>Insecta</taxon>
        <taxon>Pterygota</taxon>
        <taxon>Neoptera</taxon>
        <taxon>Paraneoptera</taxon>
        <taxon>Hemiptera</taxon>
        <taxon>Sternorrhyncha</taxon>
        <taxon>Psylloidea</taxon>
        <taxon>Psyllidae</taxon>
        <taxon>Psyllinae</taxon>
        <taxon>Cacopsylla</taxon>
    </lineage>
</organism>
<evidence type="ECO:0000313" key="1">
    <source>
        <dbReference type="EMBL" id="CAG6629251.1"/>
    </source>
</evidence>
<proteinExistence type="predicted"/>
<sequence length="196" mass="23139">MIFFTLVYSTPFFLYLNTLIKKMTKLILPHVTDGQTNYFNTHFIQMVKTISTLVLDRWPNYFDLVFRRRAEWCSPDFLAKDRHGLQSPTKTDEIKDSFVTELFSDRYAIQAGRWQGSQFSILAFFTFKIFRIFKCIRQVGIICLSSSYLLYANYKCSMCIGKYSYHVTIVTCLGLDIVVLRLEKNDPNKIQERRIQ</sequence>
<protein>
    <submittedName>
        <fullName evidence="1">Uncharacterized protein</fullName>
    </submittedName>
</protein>